<evidence type="ECO:0000259" key="8">
    <source>
        <dbReference type="Pfam" id="PF12704"/>
    </source>
</evidence>
<evidence type="ECO:0000256" key="3">
    <source>
        <dbReference type="ARBA" id="ARBA00022692"/>
    </source>
</evidence>
<gene>
    <name evidence="9" type="ORF">BC349_02840</name>
</gene>
<comment type="caution">
    <text evidence="9">The sequence shown here is derived from an EMBL/GenBank/DDBJ whole genome shotgun (WGS) entry which is preliminary data.</text>
</comment>
<feature type="domain" description="ABC3 transporter permease C-terminal" evidence="7">
    <location>
        <begin position="691"/>
        <end position="800"/>
    </location>
</feature>
<feature type="transmembrane region" description="Helical" evidence="6">
    <location>
        <begin position="392"/>
        <end position="416"/>
    </location>
</feature>
<dbReference type="Pfam" id="PF02687">
    <property type="entry name" value="FtsX"/>
    <property type="match status" value="2"/>
</dbReference>
<feature type="transmembrane region" description="Helical" evidence="6">
    <location>
        <begin position="732"/>
        <end position="754"/>
    </location>
</feature>
<feature type="domain" description="MacB-like periplasmic core" evidence="8">
    <location>
        <begin position="20"/>
        <end position="236"/>
    </location>
</feature>
<dbReference type="PANTHER" id="PTHR30572">
    <property type="entry name" value="MEMBRANE COMPONENT OF TRANSPORTER-RELATED"/>
    <property type="match status" value="1"/>
</dbReference>
<dbReference type="PROSITE" id="PS51257">
    <property type="entry name" value="PROKAR_LIPOPROTEIN"/>
    <property type="match status" value="1"/>
</dbReference>
<feature type="transmembrane region" description="Helical" evidence="6">
    <location>
        <begin position="774"/>
        <end position="797"/>
    </location>
</feature>
<dbReference type="InterPro" id="IPR003838">
    <property type="entry name" value="ABC3_permease_C"/>
</dbReference>
<keyword evidence="5 6" id="KW-0472">Membrane</keyword>
<protein>
    <submittedName>
        <fullName evidence="9">Cell division protein FtsX</fullName>
    </submittedName>
</protein>
<feature type="transmembrane region" description="Helical" evidence="6">
    <location>
        <begin position="437"/>
        <end position="458"/>
    </location>
</feature>
<dbReference type="RefSeq" id="WP_187255224.1">
    <property type="nucleotide sequence ID" value="NZ_JBHULF010000006.1"/>
</dbReference>
<keyword evidence="9" id="KW-0131">Cell cycle</keyword>
<dbReference type="InterPro" id="IPR025857">
    <property type="entry name" value="MacB_PCD"/>
</dbReference>
<proteinExistence type="predicted"/>
<dbReference type="InterPro" id="IPR050250">
    <property type="entry name" value="Macrolide_Exporter_MacB"/>
</dbReference>
<dbReference type="PANTHER" id="PTHR30572:SF18">
    <property type="entry name" value="ABC-TYPE MACROLIDE FAMILY EXPORT SYSTEM PERMEASE COMPONENT 2"/>
    <property type="match status" value="1"/>
</dbReference>
<reference evidence="9 10" key="1">
    <citation type="submission" date="2016-07" db="EMBL/GenBank/DDBJ databases">
        <title>Genome analysis of Flavihumibacter stibioxidans YS-17.</title>
        <authorList>
            <person name="Shi K."/>
            <person name="Han Y."/>
            <person name="Wang G."/>
        </authorList>
    </citation>
    <scope>NUCLEOTIDE SEQUENCE [LARGE SCALE GENOMIC DNA]</scope>
    <source>
        <strain evidence="9 10">YS-17</strain>
    </source>
</reference>
<feature type="transmembrane region" description="Helical" evidence="6">
    <location>
        <begin position="21"/>
        <end position="41"/>
    </location>
</feature>
<evidence type="ECO:0000259" key="7">
    <source>
        <dbReference type="Pfam" id="PF02687"/>
    </source>
</evidence>
<keyword evidence="2" id="KW-1003">Cell membrane</keyword>
<name>A0ABR7M4D8_9BACT</name>
<dbReference type="EMBL" id="MBUA01000001">
    <property type="protein sequence ID" value="MBC6489888.1"/>
    <property type="molecule type" value="Genomic_DNA"/>
</dbReference>
<evidence type="ECO:0000256" key="6">
    <source>
        <dbReference type="SAM" id="Phobius"/>
    </source>
</evidence>
<evidence type="ECO:0000256" key="2">
    <source>
        <dbReference type="ARBA" id="ARBA00022475"/>
    </source>
</evidence>
<accession>A0ABR7M4D8</accession>
<feature type="domain" description="MacB-like periplasmic core" evidence="8">
    <location>
        <begin position="469"/>
        <end position="614"/>
    </location>
</feature>
<feature type="domain" description="ABC3 transporter permease C-terminal" evidence="7">
    <location>
        <begin position="301"/>
        <end position="416"/>
    </location>
</feature>
<sequence>MLFNNLKIAWRTLVKNKFFSVLNILGLAIGMACFLLIALYVTDELSYDRFHKKADRIYRINSDILFGGNSMSLAVTSDMMGSTIKKDYPEVEEFTRVYNSNGSRLVKKGNDFLQELGVAYADSTFFDIFSYEPVAGDLHTALNEPNTVVISESAAMKYFSSLDVVGKNLETDDNNGTIYKVTAVIRDMPKRSHFRFDFIFSMDNLNYGFGDFLSHNFATFLLLKPGSSAASLEKKFPEYVNRYIFPMLQQTMQVKTIADLEKSGSKLEYSLMPLTDIHLHSARVAELGINSDIRYVYIFLAVAVFILLIACINFMNLSTARSANRAREVGIRKVLGTTYHTLIRQFLTESTLISFLSLLIAIVIAALVLPLFNDIAGKEISLANFFQPLFLVSMLALPFVIGLLAGTYPAFFLSSFKPITVLKGKLSGGAKKSNLRSTLVVLQFSMAIILIVGTIVVYRQLAYIQQKKLGFSKEQVMVINNTQVMGDGTRAFKNELLRLPGVKAVSSGGYLPVAGSSRNDNTFSKEAVMDMKNGFNMQVWGVDENYIPLLGMEIKQGRNFSKEFVSDSMAIIINETTADMLGYDDPVGKKIYKSQSNSQAEMLAYTIIGVVKNFHFESLKQKIGPLCMRLRNADWSIAVKMDATNVQNLVKQVEQKYAAHAAGFPFGYSFLDASFNNMYKAESKAGKLAFSFAVLAILIACLGLFGLAAYMAEQRNKEIGVRKVLGASVNQIMVLLSMDFLKLVAISACLAFPLSWIVMNKWLEDFAFRINIGWWVFLVAGLLAALIALVTVGFQALKAALNNPVKSIRTE</sequence>
<evidence type="ECO:0000313" key="9">
    <source>
        <dbReference type="EMBL" id="MBC6489888.1"/>
    </source>
</evidence>
<organism evidence="9 10">
    <name type="scientific">Flavihumibacter stibioxidans</name>
    <dbReference type="NCBI Taxonomy" id="1834163"/>
    <lineage>
        <taxon>Bacteria</taxon>
        <taxon>Pseudomonadati</taxon>
        <taxon>Bacteroidota</taxon>
        <taxon>Chitinophagia</taxon>
        <taxon>Chitinophagales</taxon>
        <taxon>Chitinophagaceae</taxon>
        <taxon>Flavihumibacter</taxon>
    </lineage>
</organism>
<feature type="transmembrane region" description="Helical" evidence="6">
    <location>
        <begin position="352"/>
        <end position="372"/>
    </location>
</feature>
<feature type="transmembrane region" description="Helical" evidence="6">
    <location>
        <begin position="295"/>
        <end position="317"/>
    </location>
</feature>
<evidence type="ECO:0000313" key="10">
    <source>
        <dbReference type="Proteomes" id="UP000765802"/>
    </source>
</evidence>
<evidence type="ECO:0000256" key="4">
    <source>
        <dbReference type="ARBA" id="ARBA00022989"/>
    </source>
</evidence>
<dbReference type="Pfam" id="PF12704">
    <property type="entry name" value="MacB_PCD"/>
    <property type="match status" value="2"/>
</dbReference>
<keyword evidence="10" id="KW-1185">Reference proteome</keyword>
<dbReference type="Proteomes" id="UP000765802">
    <property type="component" value="Unassembled WGS sequence"/>
</dbReference>
<comment type="subcellular location">
    <subcellularLocation>
        <location evidence="1">Cell membrane</location>
        <topology evidence="1">Multi-pass membrane protein</topology>
    </subcellularLocation>
</comment>
<dbReference type="GO" id="GO:0051301">
    <property type="term" value="P:cell division"/>
    <property type="evidence" value="ECO:0007669"/>
    <property type="project" value="UniProtKB-KW"/>
</dbReference>
<evidence type="ECO:0000256" key="5">
    <source>
        <dbReference type="ARBA" id="ARBA00023136"/>
    </source>
</evidence>
<keyword evidence="9" id="KW-0132">Cell division</keyword>
<evidence type="ECO:0000256" key="1">
    <source>
        <dbReference type="ARBA" id="ARBA00004651"/>
    </source>
</evidence>
<keyword evidence="3 6" id="KW-0812">Transmembrane</keyword>
<feature type="transmembrane region" description="Helical" evidence="6">
    <location>
        <begin position="688"/>
        <end position="711"/>
    </location>
</feature>
<keyword evidence="4 6" id="KW-1133">Transmembrane helix</keyword>